<dbReference type="InterPro" id="IPR050695">
    <property type="entry name" value="N-acetylmuramoyl_amidase_3"/>
</dbReference>
<dbReference type="SUPFAM" id="SSF53187">
    <property type="entry name" value="Zn-dependent exopeptidases"/>
    <property type="match status" value="1"/>
</dbReference>
<dbReference type="SMART" id="SM00646">
    <property type="entry name" value="Ami_3"/>
    <property type="match status" value="1"/>
</dbReference>
<dbReference type="Gene3D" id="3.40.630.40">
    <property type="entry name" value="Zn-dependent exopeptidases"/>
    <property type="match status" value="1"/>
</dbReference>
<dbReference type="Pfam" id="PF01520">
    <property type="entry name" value="Amidase_3"/>
    <property type="match status" value="1"/>
</dbReference>
<dbReference type="Proteomes" id="UP000697472">
    <property type="component" value="Unassembled WGS sequence"/>
</dbReference>
<comment type="caution">
    <text evidence="3">The sequence shown here is derived from an EMBL/GenBank/DDBJ whole genome shotgun (WGS) entry which is preliminary data.</text>
</comment>
<reference evidence="3 4" key="1">
    <citation type="submission" date="2021-01" db="EMBL/GenBank/DDBJ databases">
        <title>Genomic Encyclopedia of Type Strains, Phase IV (KMG-IV): sequencing the most valuable type-strain genomes for metagenomic binning, comparative biology and taxonomic classification.</title>
        <authorList>
            <person name="Goeker M."/>
        </authorList>
    </citation>
    <scope>NUCLEOTIDE SEQUENCE [LARGE SCALE GENOMIC DNA]</scope>
    <source>
        <strain evidence="3 4">DSM 27382</strain>
    </source>
</reference>
<evidence type="ECO:0000313" key="4">
    <source>
        <dbReference type="Proteomes" id="UP000697472"/>
    </source>
</evidence>
<dbReference type="PANTHER" id="PTHR30404:SF0">
    <property type="entry name" value="N-ACETYLMURAMOYL-L-ALANINE AMIDASE AMIC"/>
    <property type="match status" value="1"/>
</dbReference>
<dbReference type="RefSeq" id="WP_205010024.1">
    <property type="nucleotide sequence ID" value="NZ_JAFBEH010000030.1"/>
</dbReference>
<dbReference type="Pfam" id="PF08481">
    <property type="entry name" value="GBS_Bsp-like"/>
    <property type="match status" value="6"/>
</dbReference>
<sequence length="769" mass="83912">MFAVWGDPNDQNDLIWYTASAAGAAYVDLSKHKEYGKYNIHTYANRNGQMVGLDVTSITIVTDVKVAVTSKSTDAFTITVSNVPDSISSVTIPVWTDKNNQDDIKWYTAQKTASKTYTVTVATKDHNSEFGHYNIHVYGQSTITGGLIGLSATDGYNNVDNRKTATVSLVNYAENKTSFDVAVVGSSATKTLTGVRIAAWSEDKGQDDLKWYAPAISNNQAKQTISIADLSNTSGNYTVHVYTDYTDGTTTGTNLGTFKITKPASKTEVTSNLTNQGIALHVTSTEVRDYKKVKFAVWSQEKDQDDIKWYDADASGNALALYTDHSGYDTYNIHTYSFENGRAVGLAVSTIELPKPSAKVAVEKTDDTHYKITVTETPQYITSVTIPVWSNKNDQDDIKWTSASKNADGSYTAIVSLSDHKLDTGQYQAHVYANSLIGNNSLVGLGVTSFTVELPKNLTTPSILVTEYDKDKGIVDILVDGSAINRSIKSISVAAWSEEGQSNIHWYTVTPTNNQATIQVNQLKHRGVEGTYTIHAYVDYQDGERSGYVVGDYLLASKNLGTASQGNYSVVTKTIYLDAGHGGYDSGAYYYNTAEKTVNLAVESLVKSKLEQLGYSVVTTRDSDVAVGLLDRSSKANASDSDLFISIHFNASTSASAQGIETYYYQYAADYPSRINKTYHNDTKRLELSAILANDIQSAVISGTGAVNNGVRRETFAVLRETTAPAVLLELGYLSNASENQKIRSTVYQEKLATAIVSGIEKYYQTITL</sequence>
<dbReference type="InterPro" id="IPR002508">
    <property type="entry name" value="MurNAc-LAA_cat"/>
</dbReference>
<dbReference type="InterPro" id="IPR013688">
    <property type="entry name" value="GBS_Bsp-like"/>
</dbReference>
<keyword evidence="4" id="KW-1185">Reference proteome</keyword>
<evidence type="ECO:0000313" key="3">
    <source>
        <dbReference type="EMBL" id="MBM7643154.1"/>
    </source>
</evidence>
<dbReference type="EMBL" id="JAFBEH010000030">
    <property type="protein sequence ID" value="MBM7643154.1"/>
    <property type="molecule type" value="Genomic_DNA"/>
</dbReference>
<dbReference type="PANTHER" id="PTHR30404">
    <property type="entry name" value="N-ACETYLMURAMOYL-L-ALANINE AMIDASE"/>
    <property type="match status" value="1"/>
</dbReference>
<dbReference type="CDD" id="cd02696">
    <property type="entry name" value="MurNAc-LAA"/>
    <property type="match status" value="1"/>
</dbReference>
<accession>A0ABS2PSY8</accession>
<protein>
    <submittedName>
        <fullName evidence="3">N-acetylmuramoyl-L-alanine amidase</fullName>
    </submittedName>
</protein>
<keyword evidence="1" id="KW-0378">Hydrolase</keyword>
<feature type="domain" description="MurNAc-LAA" evidence="2">
    <location>
        <begin position="633"/>
        <end position="761"/>
    </location>
</feature>
<evidence type="ECO:0000256" key="1">
    <source>
        <dbReference type="ARBA" id="ARBA00022801"/>
    </source>
</evidence>
<organism evidence="3 4">
    <name type="scientific">Streptococcus loxodontisalivarius</name>
    <dbReference type="NCBI Taxonomy" id="1349415"/>
    <lineage>
        <taxon>Bacteria</taxon>
        <taxon>Bacillati</taxon>
        <taxon>Bacillota</taxon>
        <taxon>Bacilli</taxon>
        <taxon>Lactobacillales</taxon>
        <taxon>Streptococcaceae</taxon>
        <taxon>Streptococcus</taxon>
    </lineage>
</organism>
<name>A0ABS2PSY8_9STRE</name>
<evidence type="ECO:0000259" key="2">
    <source>
        <dbReference type="SMART" id="SM00646"/>
    </source>
</evidence>
<dbReference type="Gene3D" id="2.60.40.3760">
    <property type="match status" value="6"/>
</dbReference>
<gene>
    <name evidence="3" type="ORF">JOC28_001455</name>
</gene>
<proteinExistence type="predicted"/>